<dbReference type="InterPro" id="IPR035919">
    <property type="entry name" value="EAL_sf"/>
</dbReference>
<dbReference type="InterPro" id="IPR001633">
    <property type="entry name" value="EAL_dom"/>
</dbReference>
<dbReference type="CDD" id="cd01949">
    <property type="entry name" value="GGDEF"/>
    <property type="match status" value="1"/>
</dbReference>
<dbReference type="SUPFAM" id="SSF141868">
    <property type="entry name" value="EAL domain-like"/>
    <property type="match status" value="1"/>
</dbReference>
<evidence type="ECO:0000313" key="5">
    <source>
        <dbReference type="Proteomes" id="UP000811255"/>
    </source>
</evidence>
<dbReference type="Pfam" id="PF00990">
    <property type="entry name" value="GGDEF"/>
    <property type="match status" value="1"/>
</dbReference>
<feature type="domain" description="EAL" evidence="2">
    <location>
        <begin position="214"/>
        <end position="463"/>
    </location>
</feature>
<accession>A0ABS5W7C0</accession>
<dbReference type="Proteomes" id="UP000811255">
    <property type="component" value="Unassembled WGS sequence"/>
</dbReference>
<dbReference type="EMBL" id="JAHFVK010000002">
    <property type="protein sequence ID" value="MBT2135647.1"/>
    <property type="molecule type" value="Genomic_DNA"/>
</dbReference>
<evidence type="ECO:0000256" key="1">
    <source>
        <dbReference type="SAM" id="Phobius"/>
    </source>
</evidence>
<feature type="domain" description="GGDEF" evidence="3">
    <location>
        <begin position="71"/>
        <end position="205"/>
    </location>
</feature>
<organism evidence="4 5">
    <name type="scientific">Croceibacterium selenioxidans</name>
    <dbReference type="NCBI Taxonomy" id="2838833"/>
    <lineage>
        <taxon>Bacteria</taxon>
        <taxon>Pseudomonadati</taxon>
        <taxon>Pseudomonadota</taxon>
        <taxon>Alphaproteobacteria</taxon>
        <taxon>Sphingomonadales</taxon>
        <taxon>Erythrobacteraceae</taxon>
        <taxon>Croceibacterium</taxon>
    </lineage>
</organism>
<dbReference type="InterPro" id="IPR000160">
    <property type="entry name" value="GGDEF_dom"/>
</dbReference>
<dbReference type="InterPro" id="IPR043128">
    <property type="entry name" value="Rev_trsase/Diguanyl_cyclase"/>
</dbReference>
<dbReference type="SUPFAM" id="SSF55073">
    <property type="entry name" value="Nucleotide cyclase"/>
    <property type="match status" value="1"/>
</dbReference>
<dbReference type="InterPro" id="IPR052155">
    <property type="entry name" value="Biofilm_reg_signaling"/>
</dbReference>
<dbReference type="Gene3D" id="3.30.70.270">
    <property type="match status" value="1"/>
</dbReference>
<dbReference type="CDD" id="cd01948">
    <property type="entry name" value="EAL"/>
    <property type="match status" value="1"/>
</dbReference>
<dbReference type="NCBIfam" id="TIGR00254">
    <property type="entry name" value="GGDEF"/>
    <property type="match status" value="1"/>
</dbReference>
<feature type="transmembrane region" description="Helical" evidence="1">
    <location>
        <begin position="12"/>
        <end position="32"/>
    </location>
</feature>
<proteinExistence type="predicted"/>
<keyword evidence="1" id="KW-0472">Membrane</keyword>
<dbReference type="InterPro" id="IPR029787">
    <property type="entry name" value="Nucleotide_cyclase"/>
</dbReference>
<keyword evidence="1" id="KW-0812">Transmembrane</keyword>
<dbReference type="PROSITE" id="PS50887">
    <property type="entry name" value="GGDEF"/>
    <property type="match status" value="1"/>
</dbReference>
<evidence type="ECO:0000313" key="4">
    <source>
        <dbReference type="EMBL" id="MBT2135647.1"/>
    </source>
</evidence>
<dbReference type="SMART" id="SM00267">
    <property type="entry name" value="GGDEF"/>
    <property type="match status" value="1"/>
</dbReference>
<dbReference type="PANTHER" id="PTHR44757:SF2">
    <property type="entry name" value="BIOFILM ARCHITECTURE MAINTENANCE PROTEIN MBAA"/>
    <property type="match status" value="1"/>
</dbReference>
<reference evidence="4 5" key="1">
    <citation type="submission" date="2021-05" db="EMBL/GenBank/DDBJ databases">
        <title>Croceibacterium sp. LX-88 genome sequence.</title>
        <authorList>
            <person name="Luo X."/>
        </authorList>
    </citation>
    <scope>NUCLEOTIDE SEQUENCE [LARGE SCALE GENOMIC DNA]</scope>
    <source>
        <strain evidence="4 5">LX-88</strain>
    </source>
</reference>
<gene>
    <name evidence="4" type="ORF">KK137_15010</name>
</gene>
<dbReference type="PANTHER" id="PTHR44757">
    <property type="entry name" value="DIGUANYLATE CYCLASE DGCP"/>
    <property type="match status" value="1"/>
</dbReference>
<keyword evidence="1" id="KW-1133">Transmembrane helix</keyword>
<protein>
    <submittedName>
        <fullName evidence="4">Bifunctional diguanylate cyclase/phosphodiesterase</fullName>
    </submittedName>
</protein>
<dbReference type="Pfam" id="PF00563">
    <property type="entry name" value="EAL"/>
    <property type="match status" value="1"/>
</dbReference>
<dbReference type="Gene3D" id="3.20.20.450">
    <property type="entry name" value="EAL domain"/>
    <property type="match status" value="1"/>
</dbReference>
<evidence type="ECO:0000259" key="3">
    <source>
        <dbReference type="PROSITE" id="PS50887"/>
    </source>
</evidence>
<evidence type="ECO:0000259" key="2">
    <source>
        <dbReference type="PROSITE" id="PS50883"/>
    </source>
</evidence>
<comment type="caution">
    <text evidence="4">The sequence shown here is derived from an EMBL/GenBank/DDBJ whole genome shotgun (WGS) entry which is preliminary data.</text>
</comment>
<name>A0ABS5W7C0_9SPHN</name>
<dbReference type="PROSITE" id="PS50883">
    <property type="entry name" value="EAL"/>
    <property type="match status" value="1"/>
</dbReference>
<dbReference type="SMART" id="SM00052">
    <property type="entry name" value="EAL"/>
    <property type="match status" value="1"/>
</dbReference>
<sequence>MLLNRAGADLSSSQSILVTGGLAYGTAVILLIRFGLSSVGKLEDLGLTDTLAAMPNRRALHLDYARAAPGTEKALALLDLDGFKSVNDQYGHFVGDKLIKECAKILAEVCSKDGRAYRLGGDEFAILVIGPIAGNILEGICHTLLARLGQSVTIDERKLLIGASVGLSRSSRRDELTSSELLRRSDMAMYVSKDAGRNRCTWFSDDFDRNRDVTQQVEAELREALRLQEFRVAYQPLVDAKSGDIVAVEALLRWERADGSTVSPGVFVPIAEKCGLIYQIGLWVLRTACREAMAWDEIKLSINVSPVQLRNPEFPVELGHILEETGFPPSRLELEVTETYLVSDPVVANRNLDVIRKFGVGIALDDFGTGYASIGFLRNFRFEKLKLDRTMIVDAGLDSGSLAMMASSIAVARAMDMEVTAEGVETKAQADLVRTAGCDQIQGWYYYKAISAGEIRGHLDEIRDRNNTLGIGEAHGHVG</sequence>
<keyword evidence="5" id="KW-1185">Reference proteome</keyword>